<evidence type="ECO:0000256" key="4">
    <source>
        <dbReference type="ARBA" id="ARBA00023136"/>
    </source>
</evidence>
<dbReference type="InterPro" id="IPR023631">
    <property type="entry name" value="Amidase_dom"/>
</dbReference>
<evidence type="ECO:0000256" key="5">
    <source>
        <dbReference type="SAM" id="MobiDB-lite"/>
    </source>
</evidence>
<evidence type="ECO:0000256" key="1">
    <source>
        <dbReference type="ARBA" id="ARBA00004141"/>
    </source>
</evidence>
<dbReference type="SUPFAM" id="SSF75304">
    <property type="entry name" value="Amidase signature (AS) enzymes"/>
    <property type="match status" value="1"/>
</dbReference>
<dbReference type="InterPro" id="IPR036928">
    <property type="entry name" value="AS_sf"/>
</dbReference>
<dbReference type="Pfam" id="PF01425">
    <property type="entry name" value="Amidase"/>
    <property type="match status" value="1"/>
</dbReference>
<evidence type="ECO:0000256" key="2">
    <source>
        <dbReference type="ARBA" id="ARBA00022692"/>
    </source>
</evidence>
<evidence type="ECO:0000313" key="8">
    <source>
        <dbReference type="Proteomes" id="UP001251528"/>
    </source>
</evidence>
<dbReference type="Pfam" id="PF01544">
    <property type="entry name" value="CorA"/>
    <property type="match status" value="1"/>
</dbReference>
<dbReference type="GO" id="GO:0016020">
    <property type="term" value="C:membrane"/>
    <property type="evidence" value="ECO:0007669"/>
    <property type="project" value="UniProtKB-SubCell"/>
</dbReference>
<dbReference type="Gene3D" id="1.20.58.340">
    <property type="entry name" value="Magnesium transport protein CorA, transmembrane region"/>
    <property type="match status" value="1"/>
</dbReference>
<dbReference type="PANTHER" id="PTHR46310:SF7">
    <property type="entry name" value="AMIDASE 1"/>
    <property type="match status" value="1"/>
</dbReference>
<accession>A0AAJ0FPI0</accession>
<proteinExistence type="predicted"/>
<dbReference type="InterPro" id="IPR002523">
    <property type="entry name" value="MgTranspt_CorA/ZnTranspt_ZntB"/>
</dbReference>
<keyword evidence="4" id="KW-0472">Membrane</keyword>
<gene>
    <name evidence="7" type="ORF">QQS21_010363</name>
</gene>
<dbReference type="SUPFAM" id="SSF144083">
    <property type="entry name" value="Magnesium transport protein CorA, transmembrane region"/>
    <property type="match status" value="1"/>
</dbReference>
<dbReference type="GO" id="GO:0046873">
    <property type="term" value="F:metal ion transmembrane transporter activity"/>
    <property type="evidence" value="ECO:0007669"/>
    <property type="project" value="InterPro"/>
</dbReference>
<name>A0AAJ0FPI0_9HYPO</name>
<keyword evidence="3" id="KW-1133">Transmembrane helix</keyword>
<keyword evidence="8" id="KW-1185">Reference proteome</keyword>
<dbReference type="Gene3D" id="3.90.1300.10">
    <property type="entry name" value="Amidase signature (AS) domain"/>
    <property type="match status" value="1"/>
</dbReference>
<reference evidence="7" key="1">
    <citation type="submission" date="2023-06" db="EMBL/GenBank/DDBJ databases">
        <title>Conoideocrella luteorostrata (Hypocreales: Clavicipitaceae), a potential biocontrol fungus for elongate hemlock scale in United States Christmas tree production areas.</title>
        <authorList>
            <person name="Barrett H."/>
            <person name="Lovett B."/>
            <person name="Macias A.M."/>
            <person name="Stajich J.E."/>
            <person name="Kasson M.T."/>
        </authorList>
    </citation>
    <scope>NUCLEOTIDE SEQUENCE</scope>
    <source>
        <strain evidence="7">ARSEF 14590</strain>
    </source>
</reference>
<dbReference type="AlphaFoldDB" id="A0AAJ0FPI0"/>
<organism evidence="7 8">
    <name type="scientific">Conoideocrella luteorostrata</name>
    <dbReference type="NCBI Taxonomy" id="1105319"/>
    <lineage>
        <taxon>Eukaryota</taxon>
        <taxon>Fungi</taxon>
        <taxon>Dikarya</taxon>
        <taxon>Ascomycota</taxon>
        <taxon>Pezizomycotina</taxon>
        <taxon>Sordariomycetes</taxon>
        <taxon>Hypocreomycetidae</taxon>
        <taxon>Hypocreales</taxon>
        <taxon>Clavicipitaceae</taxon>
        <taxon>Conoideocrella</taxon>
    </lineage>
</organism>
<keyword evidence="2" id="KW-0812">Transmembrane</keyword>
<feature type="region of interest" description="Disordered" evidence="5">
    <location>
        <begin position="776"/>
        <end position="796"/>
    </location>
</feature>
<comment type="caution">
    <text evidence="7">The sequence shown here is derived from an EMBL/GenBank/DDBJ whole genome shotgun (WGS) entry which is preliminary data.</text>
</comment>
<protein>
    <recommendedName>
        <fullName evidence="6">Amidase domain-containing protein</fullName>
    </recommendedName>
</protein>
<evidence type="ECO:0000256" key="3">
    <source>
        <dbReference type="ARBA" id="ARBA00022989"/>
    </source>
</evidence>
<evidence type="ECO:0000313" key="7">
    <source>
        <dbReference type="EMBL" id="KAK2591957.1"/>
    </source>
</evidence>
<dbReference type="InterPro" id="IPR045863">
    <property type="entry name" value="CorA_TM1_TM2"/>
</dbReference>
<dbReference type="Proteomes" id="UP001251528">
    <property type="component" value="Unassembled WGS sequence"/>
</dbReference>
<feature type="non-terminal residue" evidence="7">
    <location>
        <position position="1"/>
    </location>
</feature>
<feature type="domain" description="Amidase" evidence="6">
    <location>
        <begin position="145"/>
        <end position="326"/>
    </location>
</feature>
<sequence length="1089" mass="120660">PLDPEPGGCSLACPTVQTELVLIATQNFLRDAFQDDAFALVLVYTTAPDEKVTRLGLSEFRANTLDHDDVFQTDFCRNMVLYGCEKDDIDPDALDELSEWNVETRIFMGHSSAVKVPPVAVDASVAGLGGRVIVPSRCYYKPSVSRPLDGARISVKDNIDIAGHKTSLCNRAWMDLYPAKKTHAACVQTLLDAGAIVVGKVKLQAMIMREEPLECVEFTAPFNPRGDGYQVPSGSSHASAAGIGSYDWLDFSLGSDTNGSGRKPASYNGCFSIRPSTGILNTKGVVGFFPQFDMPVFFGRAISKVPDFISTWYGQSPMLRQPSKMPIRVLYPLDYLPTTNAAQTHLIDKFVSGLESAFLVTRTEISLAERWKGDCPDGAEHADIAEYLVDAGILPFYHDQYQNSADFRLDYEKKHGKPPFVHRALHWQWEEVGMKVSKEQRDALWRRSEIYRHWLLEKIFDANSGDSITIMVLPIEAGKPNYRDSEISSYLPLLSGYAALNMSPMMRAPEVTAPIGEIPYNSVVTKREEPLPIAVSVIGPPGTDLILTHLVEKGMKAGGLATELTPCSSPASLADFVAHSNPPSSSLLFLRGFASPQWLTTIGEKCRASPEFYRWHLAFPAFTYGFRDLYSSPLLPSSSARIFQLAIPTICSRNGGASGYEPENLQRDRDENVESMKRYFQRLRTRAKVADSVVRGCSLLSKQDHVLEQTITVEVGPPGHDWRAMVWMDNGRDLSQSVAGPWNPRPDARAWETYFLPVVVNHAAEAPHQATEDLVPSREDAVGTDTIKPTPTASKTEEEWRAAQNICLLPFQYGSCLDRELASRDALYALSELFTFAASANIQFLNFLSNRIEQELSFVAVEDIGGRSHSISLLNLKYIKALLTSHAQGFAEIVGILQNRRSLDWPRVDNIATAEKTAVLLQADFEHLLQRAKMLVRECEQGMSTLADSSVLEESRRSAEMAMTVQRLTMIGTIFIPLSFVCSMWGMNFQVLGSGSQPLWMLFASAAPVLFVTYLIPSEGPEAADAQAMEEDDSIVLDNFVMVARVLVAVPEKPNDYSLRASVNGPSCIPDSRRHRQFRTLTLISSNLR</sequence>
<dbReference type="EMBL" id="JASWJB010000298">
    <property type="protein sequence ID" value="KAK2591957.1"/>
    <property type="molecule type" value="Genomic_DNA"/>
</dbReference>
<dbReference type="PANTHER" id="PTHR46310">
    <property type="entry name" value="AMIDASE 1"/>
    <property type="match status" value="1"/>
</dbReference>
<evidence type="ECO:0000259" key="6">
    <source>
        <dbReference type="Pfam" id="PF01425"/>
    </source>
</evidence>
<comment type="subcellular location">
    <subcellularLocation>
        <location evidence="1">Membrane</location>
        <topology evidence="1">Multi-pass membrane protein</topology>
    </subcellularLocation>
</comment>